<dbReference type="EMBL" id="MU825965">
    <property type="protein sequence ID" value="KAJ7381913.1"/>
    <property type="molecule type" value="Genomic_DNA"/>
</dbReference>
<accession>A0A9X0D158</accession>
<dbReference type="Gene3D" id="3.50.4.10">
    <property type="entry name" value="Hepatocyte Growth Factor"/>
    <property type="match status" value="1"/>
</dbReference>
<keyword evidence="1" id="KW-1133">Transmembrane helix</keyword>
<dbReference type="Pfam" id="PF00024">
    <property type="entry name" value="PAN_1"/>
    <property type="match status" value="1"/>
</dbReference>
<dbReference type="AlphaFoldDB" id="A0A9X0D158"/>
<feature type="non-terminal residue" evidence="3">
    <location>
        <position position="1"/>
    </location>
</feature>
<dbReference type="PROSITE" id="PS50948">
    <property type="entry name" value="PAN"/>
    <property type="match status" value="1"/>
</dbReference>
<evidence type="ECO:0000256" key="1">
    <source>
        <dbReference type="SAM" id="Phobius"/>
    </source>
</evidence>
<dbReference type="InterPro" id="IPR003609">
    <property type="entry name" value="Pan_app"/>
</dbReference>
<evidence type="ECO:0000313" key="3">
    <source>
        <dbReference type="EMBL" id="KAJ7381913.1"/>
    </source>
</evidence>
<keyword evidence="1" id="KW-0472">Membrane</keyword>
<sequence length="150" mass="16855">WKFQACLRKSIIPLFITAGFIIVFTAGSCGNGKCSATHRFAIGDNMVNGYALLGHVFENVSVAGVIHCYHTCQPNCRCISFNFLTTVNQDNCQLNSENKHLTPGALVRMEGSHYYDLDIKYNDKVRLKVKSTRHPNVWEVPPGEWGTQVY</sequence>
<proteinExistence type="predicted"/>
<name>A0A9X0D158_9CNID</name>
<evidence type="ECO:0000259" key="2">
    <source>
        <dbReference type="PROSITE" id="PS50948"/>
    </source>
</evidence>
<comment type="caution">
    <text evidence="3">The sequence shown here is derived from an EMBL/GenBank/DDBJ whole genome shotgun (WGS) entry which is preliminary data.</text>
</comment>
<dbReference type="SUPFAM" id="SSF57414">
    <property type="entry name" value="Hairpin loop containing domain-like"/>
    <property type="match status" value="1"/>
</dbReference>
<keyword evidence="4" id="KW-1185">Reference proteome</keyword>
<protein>
    <recommendedName>
        <fullName evidence="2">Apple domain-containing protein</fullName>
    </recommendedName>
</protein>
<reference evidence="3" key="1">
    <citation type="submission" date="2023-01" db="EMBL/GenBank/DDBJ databases">
        <title>Genome assembly of the deep-sea coral Lophelia pertusa.</title>
        <authorList>
            <person name="Herrera S."/>
            <person name="Cordes E."/>
        </authorList>
    </citation>
    <scope>NUCLEOTIDE SEQUENCE</scope>
    <source>
        <strain evidence="3">USNM1676648</strain>
        <tissue evidence="3">Polyp</tissue>
    </source>
</reference>
<evidence type="ECO:0000313" key="4">
    <source>
        <dbReference type="Proteomes" id="UP001163046"/>
    </source>
</evidence>
<keyword evidence="1" id="KW-0812">Transmembrane</keyword>
<gene>
    <name evidence="3" type="ORF">OS493_038322</name>
</gene>
<organism evidence="3 4">
    <name type="scientific">Desmophyllum pertusum</name>
    <dbReference type="NCBI Taxonomy" id="174260"/>
    <lineage>
        <taxon>Eukaryota</taxon>
        <taxon>Metazoa</taxon>
        <taxon>Cnidaria</taxon>
        <taxon>Anthozoa</taxon>
        <taxon>Hexacorallia</taxon>
        <taxon>Scleractinia</taxon>
        <taxon>Caryophylliina</taxon>
        <taxon>Caryophylliidae</taxon>
        <taxon>Desmophyllum</taxon>
    </lineage>
</organism>
<dbReference type="Proteomes" id="UP001163046">
    <property type="component" value="Unassembled WGS sequence"/>
</dbReference>
<feature type="transmembrane region" description="Helical" evidence="1">
    <location>
        <begin position="12"/>
        <end position="28"/>
    </location>
</feature>
<feature type="domain" description="Apple" evidence="2">
    <location>
        <begin position="34"/>
        <end position="119"/>
    </location>
</feature>
<dbReference type="OrthoDB" id="5955387at2759"/>